<reference evidence="14 15" key="2">
    <citation type="journal article" date="2011" name="PLoS ONE">
        <title>The Cyst-Dividing Bacterium Ramlibacter tataouinensis TTB310 Genome Reveals a Well-Stocked Toolbox for Adaptation to a Desert Environment.</title>
        <authorList>
            <person name="De Luca G."/>
            <person name="Barakat M."/>
            <person name="Ortet P."/>
            <person name="Fochesato S."/>
            <person name="Jourlin-Castelli C."/>
            <person name="Ansaldi M."/>
            <person name="Py B."/>
            <person name="Fichant G."/>
            <person name="Coutinho P.M."/>
            <person name="Voulhoux R."/>
            <person name="Bastien O."/>
            <person name="Marechal E."/>
            <person name="Henrissat B."/>
            <person name="Quentin Y."/>
            <person name="Noirot P."/>
            <person name="Filloux A."/>
            <person name="Mejean V."/>
            <person name="Dubow M.S."/>
            <person name="Barras F."/>
            <person name="Barbe V."/>
            <person name="Weissenbach J."/>
            <person name="Mihalcescu I."/>
            <person name="Vermeglio A."/>
            <person name="Achouak W."/>
            <person name="Heulin T."/>
        </authorList>
    </citation>
    <scope>NUCLEOTIDE SEQUENCE [LARGE SCALE GENOMIC DNA]</scope>
    <source>
        <strain evidence="15">ATCC BAA-407 / DSM 14655 / LMG 21543 / TTB310</strain>
    </source>
</reference>
<dbReference type="PANTHER" id="PTHR43547">
    <property type="entry name" value="TWO-COMPONENT HISTIDINE KINASE"/>
    <property type="match status" value="1"/>
</dbReference>
<dbReference type="FunFam" id="3.30.565.10:FF:000006">
    <property type="entry name" value="Sensor histidine kinase WalK"/>
    <property type="match status" value="1"/>
</dbReference>
<dbReference type="CDD" id="cd00082">
    <property type="entry name" value="HisKA"/>
    <property type="match status" value="1"/>
</dbReference>
<dbReference type="InterPro" id="IPR003594">
    <property type="entry name" value="HATPase_dom"/>
</dbReference>
<dbReference type="SMART" id="SM00448">
    <property type="entry name" value="REC"/>
    <property type="match status" value="1"/>
</dbReference>
<dbReference type="PROSITE" id="PS50110">
    <property type="entry name" value="RESPONSE_REGULATORY"/>
    <property type="match status" value="1"/>
</dbReference>
<dbReference type="SMART" id="SM00388">
    <property type="entry name" value="HisKA"/>
    <property type="match status" value="1"/>
</dbReference>
<keyword evidence="6 14" id="KW-0418">Kinase</keyword>
<dbReference type="InterPro" id="IPR036097">
    <property type="entry name" value="HisK_dim/P_sf"/>
</dbReference>
<evidence type="ECO:0000259" key="13">
    <source>
        <dbReference type="PROSITE" id="PS50113"/>
    </source>
</evidence>
<dbReference type="CDD" id="cd17580">
    <property type="entry name" value="REC_2_DhkD-like"/>
    <property type="match status" value="1"/>
</dbReference>
<feature type="domain" description="PAS" evidence="12">
    <location>
        <begin position="271"/>
        <end position="307"/>
    </location>
</feature>
<dbReference type="InterPro" id="IPR000700">
    <property type="entry name" value="PAS-assoc_C"/>
</dbReference>
<feature type="domain" description="Response regulatory" evidence="11">
    <location>
        <begin position="651"/>
        <end position="767"/>
    </location>
</feature>
<evidence type="ECO:0000313" key="15">
    <source>
        <dbReference type="Proteomes" id="UP000008385"/>
    </source>
</evidence>
<evidence type="ECO:0000256" key="2">
    <source>
        <dbReference type="ARBA" id="ARBA00004429"/>
    </source>
</evidence>
<dbReference type="PROSITE" id="PS50109">
    <property type="entry name" value="HIS_KIN"/>
    <property type="match status" value="1"/>
</dbReference>
<dbReference type="AlphaFoldDB" id="F5Y6H4"/>
<gene>
    <name evidence="14" type="ordered locus">Rta_29450</name>
</gene>
<name>F5Y6H4_RAMTT</name>
<keyword evidence="4 9" id="KW-0597">Phosphoprotein</keyword>
<dbReference type="eggNOG" id="COG5002">
    <property type="taxonomic scope" value="Bacteria"/>
</dbReference>
<evidence type="ECO:0000256" key="3">
    <source>
        <dbReference type="ARBA" id="ARBA00012438"/>
    </source>
</evidence>
<comment type="catalytic activity">
    <reaction evidence="1">
        <text>ATP + protein L-histidine = ADP + protein N-phospho-L-histidine.</text>
        <dbReference type="EC" id="2.7.13.3"/>
    </reaction>
</comment>
<evidence type="ECO:0000256" key="6">
    <source>
        <dbReference type="ARBA" id="ARBA00022777"/>
    </source>
</evidence>
<feature type="modified residue" description="4-aspartylphosphate" evidence="9">
    <location>
        <position position="700"/>
    </location>
</feature>
<dbReference type="HOGENOM" id="CLU_000445_114_15_4"/>
<evidence type="ECO:0000256" key="5">
    <source>
        <dbReference type="ARBA" id="ARBA00022679"/>
    </source>
</evidence>
<dbReference type="PROSITE" id="PS50113">
    <property type="entry name" value="PAC"/>
    <property type="match status" value="1"/>
</dbReference>
<dbReference type="Pfam" id="PF00512">
    <property type="entry name" value="HisKA"/>
    <property type="match status" value="1"/>
</dbReference>
<dbReference type="SUPFAM" id="SSF55785">
    <property type="entry name" value="PYP-like sensor domain (PAS domain)"/>
    <property type="match status" value="2"/>
</dbReference>
<evidence type="ECO:0000256" key="8">
    <source>
        <dbReference type="ARBA" id="ARBA00023136"/>
    </source>
</evidence>
<dbReference type="Gene3D" id="1.10.287.130">
    <property type="match status" value="1"/>
</dbReference>
<dbReference type="InterPro" id="IPR005467">
    <property type="entry name" value="His_kinase_dom"/>
</dbReference>
<dbReference type="InterPro" id="IPR001789">
    <property type="entry name" value="Sig_transdc_resp-reg_receiver"/>
</dbReference>
<evidence type="ECO:0000313" key="14">
    <source>
        <dbReference type="EMBL" id="AEG94048.1"/>
    </source>
</evidence>
<dbReference type="PANTHER" id="PTHR43547:SF2">
    <property type="entry name" value="HYBRID SIGNAL TRANSDUCTION HISTIDINE KINASE C"/>
    <property type="match status" value="1"/>
</dbReference>
<dbReference type="InterPro" id="IPR013656">
    <property type="entry name" value="PAS_4"/>
</dbReference>
<dbReference type="InterPro" id="IPR011006">
    <property type="entry name" value="CheY-like_superfamily"/>
</dbReference>
<feature type="domain" description="PAC" evidence="13">
    <location>
        <begin position="343"/>
        <end position="394"/>
    </location>
</feature>
<dbReference type="SUPFAM" id="SSF47384">
    <property type="entry name" value="Homodimeric domain of signal transducing histidine kinase"/>
    <property type="match status" value="1"/>
</dbReference>
<evidence type="ECO:0000259" key="12">
    <source>
        <dbReference type="PROSITE" id="PS50112"/>
    </source>
</evidence>
<dbReference type="SUPFAM" id="SSF52172">
    <property type="entry name" value="CheY-like"/>
    <property type="match status" value="1"/>
</dbReference>
<reference evidence="15" key="1">
    <citation type="submission" date="2006-01" db="EMBL/GenBank/DDBJ databases">
        <title>Genome of the cyst-dividing bacterium Ramlibacter tataouinensis.</title>
        <authorList>
            <person name="Barakat M."/>
            <person name="Ortet P."/>
            <person name="De Luca G."/>
            <person name="Jourlin-Castelli C."/>
            <person name="Ansaldi M."/>
            <person name="Py B."/>
            <person name="Fichant G."/>
            <person name="Coutinho P."/>
            <person name="Voulhoux R."/>
            <person name="Bastien O."/>
            <person name="Roy S."/>
            <person name="Marechal E."/>
            <person name="Henrissat B."/>
            <person name="Quentin Y."/>
            <person name="Noirot P."/>
            <person name="Filloux A."/>
            <person name="Mejean V."/>
            <person name="DuBow M."/>
            <person name="Barras F."/>
            <person name="Heulin T."/>
        </authorList>
    </citation>
    <scope>NUCLEOTIDE SEQUENCE [LARGE SCALE GENOMIC DNA]</scope>
    <source>
        <strain evidence="15">ATCC BAA-407 / DSM 14655 / LMG 21543 / TTB310</strain>
    </source>
</reference>
<comment type="subcellular location">
    <subcellularLocation>
        <location evidence="2">Cell inner membrane</location>
        <topology evidence="2">Multi-pass membrane protein</topology>
    </subcellularLocation>
</comment>
<dbReference type="Pfam" id="PF02518">
    <property type="entry name" value="HATPase_c"/>
    <property type="match status" value="1"/>
</dbReference>
<keyword evidence="7" id="KW-0902">Two-component regulatory system</keyword>
<dbReference type="SMART" id="SM00387">
    <property type="entry name" value="HATPase_c"/>
    <property type="match status" value="1"/>
</dbReference>
<accession>F5Y6H4</accession>
<dbReference type="PROSITE" id="PS50112">
    <property type="entry name" value="PAS"/>
    <property type="match status" value="2"/>
</dbReference>
<feature type="domain" description="PAS" evidence="12">
    <location>
        <begin position="147"/>
        <end position="198"/>
    </location>
</feature>
<dbReference type="Gene3D" id="3.30.450.20">
    <property type="entry name" value="PAS domain"/>
    <property type="match status" value="3"/>
</dbReference>
<dbReference type="GO" id="GO:0005886">
    <property type="term" value="C:plasma membrane"/>
    <property type="evidence" value="ECO:0007669"/>
    <property type="project" value="UniProtKB-SubCell"/>
</dbReference>
<dbReference type="Pfam" id="PF00072">
    <property type="entry name" value="Response_reg"/>
    <property type="match status" value="1"/>
</dbReference>
<evidence type="ECO:0000259" key="10">
    <source>
        <dbReference type="PROSITE" id="PS50109"/>
    </source>
</evidence>
<evidence type="ECO:0000256" key="1">
    <source>
        <dbReference type="ARBA" id="ARBA00000085"/>
    </source>
</evidence>
<protein>
    <recommendedName>
        <fullName evidence="3">histidine kinase</fullName>
        <ecNumber evidence="3">2.7.13.3</ecNumber>
    </recommendedName>
</protein>
<dbReference type="InterPro" id="IPR000014">
    <property type="entry name" value="PAS"/>
</dbReference>
<dbReference type="FunFam" id="1.10.287.130:FF:000001">
    <property type="entry name" value="Two-component sensor histidine kinase"/>
    <property type="match status" value="1"/>
</dbReference>
<dbReference type="InterPro" id="IPR003661">
    <property type="entry name" value="HisK_dim/P_dom"/>
</dbReference>
<evidence type="ECO:0000256" key="9">
    <source>
        <dbReference type="PROSITE-ProRule" id="PRU00169"/>
    </source>
</evidence>
<dbReference type="PATRIC" id="fig|365046.3.peg.3017"/>
<dbReference type="GO" id="GO:0000155">
    <property type="term" value="F:phosphorelay sensor kinase activity"/>
    <property type="evidence" value="ECO:0007669"/>
    <property type="project" value="InterPro"/>
</dbReference>
<proteinExistence type="predicted"/>
<keyword evidence="8" id="KW-0472">Membrane</keyword>
<evidence type="ECO:0000256" key="7">
    <source>
        <dbReference type="ARBA" id="ARBA00023012"/>
    </source>
</evidence>
<dbReference type="Gene3D" id="3.30.565.10">
    <property type="entry name" value="Histidine kinase-like ATPase, C-terminal domain"/>
    <property type="match status" value="1"/>
</dbReference>
<dbReference type="KEGG" id="rta:Rta_29450"/>
<dbReference type="eggNOG" id="COG3290">
    <property type="taxonomic scope" value="Bacteria"/>
</dbReference>
<dbReference type="Proteomes" id="UP000008385">
    <property type="component" value="Chromosome"/>
</dbReference>
<dbReference type="Gene3D" id="3.40.50.2300">
    <property type="match status" value="1"/>
</dbReference>
<dbReference type="CDD" id="cd00130">
    <property type="entry name" value="PAS"/>
    <property type="match status" value="2"/>
</dbReference>
<dbReference type="InterPro" id="IPR036890">
    <property type="entry name" value="HATPase_C_sf"/>
</dbReference>
<dbReference type="Pfam" id="PF08448">
    <property type="entry name" value="PAS_4"/>
    <property type="match status" value="2"/>
</dbReference>
<dbReference type="EC" id="2.7.13.3" evidence="3"/>
<dbReference type="eggNOG" id="COG0784">
    <property type="taxonomic scope" value="Bacteria"/>
</dbReference>
<evidence type="ECO:0000256" key="4">
    <source>
        <dbReference type="ARBA" id="ARBA00022553"/>
    </source>
</evidence>
<dbReference type="EMBL" id="CP000245">
    <property type="protein sequence ID" value="AEG94048.1"/>
    <property type="molecule type" value="Genomic_DNA"/>
</dbReference>
<dbReference type="PRINTS" id="PR00344">
    <property type="entry name" value="BCTRLSENSOR"/>
</dbReference>
<dbReference type="SMART" id="SM00091">
    <property type="entry name" value="PAS"/>
    <property type="match status" value="3"/>
</dbReference>
<dbReference type="InterPro" id="IPR004358">
    <property type="entry name" value="Sig_transdc_His_kin-like_C"/>
</dbReference>
<dbReference type="InterPro" id="IPR035965">
    <property type="entry name" value="PAS-like_dom_sf"/>
</dbReference>
<feature type="domain" description="Histidine kinase" evidence="10">
    <location>
        <begin position="412"/>
        <end position="630"/>
    </location>
</feature>
<dbReference type="SUPFAM" id="SSF55874">
    <property type="entry name" value="ATPase domain of HSP90 chaperone/DNA topoisomerase II/histidine kinase"/>
    <property type="match status" value="1"/>
</dbReference>
<evidence type="ECO:0000259" key="11">
    <source>
        <dbReference type="PROSITE" id="PS50110"/>
    </source>
</evidence>
<dbReference type="NCBIfam" id="TIGR00229">
    <property type="entry name" value="sensory_box"/>
    <property type="match status" value="2"/>
</dbReference>
<sequence>MERPAAEPDDTLMNTEQIQRFVKNAPDLLLVVRPDEGFCIVGASEEYLRATHTDRGIFGRPVFEVFPDNPATVDARSTQNLRASFEKVLATRQTDAMPTQRYDVRRPAAAGGEFEERFWTVINAPVLSEDGEVQYILHRIEEASAKAKRDAVAILESITEGFFTLDRKWRFDYVNREAHRILGRERGSLEGRTLWTEYPGLEGTIFERMYRRTMHEREMSSFTAFYAGHDRWYEVTTFPAHEGISVYFRDATEPKRLQAERERLIAASETQRRIYETALNSTPDFVYVFDLDHRAIYANEALLKVWGVDDVRGKRWMDLGYEQWHADRHDAEIDEVIRTRAPVRGEIPFTGTNGTRVYDYIFAPVLGPGGEVVAIAGTTRDVTDRQAAEQALREQAARLAESDRAKDEFLATLSHELRNPLAPLRNSLALLRRVDGANPKTERIQVIMERQLNHMVRLVDDLLEISRISRGALSLRKEPVEVSTIVHNALETSEPLIQAAGHRLALELAAAPLWVEGDPVRLAQIVANLLNNAAKYSHEGGHITVRSWAEDGHAVVSLRDTGLGIEPEALPRMFEMFSRGHRDSGRPQGGLGIGLALSRRLAQMHGGTLEGYSEGLGKGSEFVLRLPLAQHERHAAPGPAASGPQDLDRITVLVVDDNHDAGDSLGEILGYLGADVRIARGGREALQVFADFQPRVVLLDIGMPEMNGYEVAQAIRAGFPDSPATLVALTGWGQDSDRRRAQDAGFDHHLVKPADIDGLQALLRSIRDTV</sequence>
<keyword evidence="5" id="KW-0808">Transferase</keyword>
<keyword evidence="15" id="KW-1185">Reference proteome</keyword>
<organism evidence="14 15">
    <name type="scientific">Ramlibacter tataouinensis (strain ATCC BAA-407 / DSM 14655 / LMG 21543 / TTB310)</name>
    <dbReference type="NCBI Taxonomy" id="365046"/>
    <lineage>
        <taxon>Bacteria</taxon>
        <taxon>Pseudomonadati</taxon>
        <taxon>Pseudomonadota</taxon>
        <taxon>Betaproteobacteria</taxon>
        <taxon>Burkholderiales</taxon>
        <taxon>Comamonadaceae</taxon>
        <taxon>Ramlibacter</taxon>
    </lineage>
</organism>
<dbReference type="STRING" id="365046.Rta_29450"/>